<sequence>MSQQSDLSQRKGNQVIHVRDNSGNELDELFNAAMNPARSGQTGQVPMKMRNFPASFFTPPNSQQSGHSKQGSNDSTGYGPNIIAPPVHTRAHSSPASLQPLSTIPQNPPQHQHARQHSCDSMLDNEPPLPQGWEKARTPDGQLYYINHILQTTTWIDPRKTVNQQPNLNGLQNAPPPPPQHSPNVSLQNIGPLPPGWEQAFTPEGEMYYINHMERNTSWMDPRLILTTAQRMQDVRLQPPPQISAQPKYSPTIQMTQLQAEKEKLRKRQEEIDRQEMLLRARMQQLQQSGDSNLKQDPLQSDPFLGQNPSSDHSRQASTDSGVGGMGTGTSYSLPRTPEDFLSNVDEMDSSDSSHRFNDFGGMDIGSLSTDDTSNMDSDNLVPSLQVIFTYFLSRMARITKYIGLYNILQLTPKLISSKNDRCMVQTGFVQTQNVVELKVKCSHRPPLLPF</sequence>
<comment type="subcellular location">
    <subcellularLocation>
        <location evidence="2">Cell junction</location>
    </subcellularLocation>
    <subcellularLocation>
        <location evidence="3">Cytoplasm</location>
    </subcellularLocation>
    <subcellularLocation>
        <location evidence="1">Nucleus</location>
    </subcellularLocation>
</comment>
<dbReference type="GO" id="GO:0005634">
    <property type="term" value="C:nucleus"/>
    <property type="evidence" value="ECO:0007669"/>
    <property type="project" value="UniProtKB-SubCell"/>
</dbReference>
<evidence type="ECO:0000256" key="11">
    <source>
        <dbReference type="ARBA" id="ARBA00023163"/>
    </source>
</evidence>
<feature type="compositionally biased region" description="Polar residues" evidence="14">
    <location>
        <begin position="307"/>
        <end position="321"/>
    </location>
</feature>
<feature type="compositionally biased region" description="Polar residues" evidence="14">
    <location>
        <begin position="1"/>
        <end position="12"/>
    </location>
</feature>
<name>A0A8B6CGI9_MYTGA</name>
<dbReference type="Pfam" id="PF15238">
    <property type="entry name" value="TEADIR3"/>
    <property type="match status" value="1"/>
</dbReference>
<reference evidence="16" key="1">
    <citation type="submission" date="2018-11" db="EMBL/GenBank/DDBJ databases">
        <authorList>
            <person name="Alioto T."/>
            <person name="Alioto T."/>
        </authorList>
    </citation>
    <scope>NUCLEOTIDE SEQUENCE</scope>
</reference>
<keyword evidence="4" id="KW-0963">Cytoplasm</keyword>
<dbReference type="Gene3D" id="6.20.430.10">
    <property type="match status" value="1"/>
</dbReference>
<dbReference type="CDD" id="cd00201">
    <property type="entry name" value="WW"/>
    <property type="match status" value="2"/>
</dbReference>
<feature type="compositionally biased region" description="Polar residues" evidence="14">
    <location>
        <begin position="289"/>
        <end position="299"/>
    </location>
</feature>
<evidence type="ECO:0000256" key="2">
    <source>
        <dbReference type="ARBA" id="ARBA00004282"/>
    </source>
</evidence>
<evidence type="ECO:0000256" key="4">
    <source>
        <dbReference type="ARBA" id="ARBA00022490"/>
    </source>
</evidence>
<evidence type="ECO:0000259" key="15">
    <source>
        <dbReference type="PROSITE" id="PS50020"/>
    </source>
</evidence>
<dbReference type="GO" id="GO:0005737">
    <property type="term" value="C:cytoplasm"/>
    <property type="evidence" value="ECO:0007669"/>
    <property type="project" value="UniProtKB-SubCell"/>
</dbReference>
<evidence type="ECO:0000313" key="17">
    <source>
        <dbReference type="Proteomes" id="UP000596742"/>
    </source>
</evidence>
<evidence type="ECO:0000256" key="3">
    <source>
        <dbReference type="ARBA" id="ARBA00004496"/>
    </source>
</evidence>
<keyword evidence="10" id="KW-0010">Activator</keyword>
<dbReference type="AlphaFoldDB" id="A0A8B6CGI9"/>
<evidence type="ECO:0000313" key="16">
    <source>
        <dbReference type="EMBL" id="VDI03718.1"/>
    </source>
</evidence>
<keyword evidence="5" id="KW-0678">Repressor</keyword>
<feature type="domain" description="WW" evidence="15">
    <location>
        <begin position="191"/>
        <end position="224"/>
    </location>
</feature>
<dbReference type="FunFam" id="2.20.70.10:FF:000019">
    <property type="entry name" value="Putative transcriptional coactivator YAP1"/>
    <property type="match status" value="1"/>
</dbReference>
<evidence type="ECO:0000256" key="1">
    <source>
        <dbReference type="ARBA" id="ARBA00004123"/>
    </source>
</evidence>
<keyword evidence="12" id="KW-0539">Nucleus</keyword>
<keyword evidence="8" id="KW-0965">Cell junction</keyword>
<proteinExistence type="inferred from homology"/>
<dbReference type="InterPro" id="IPR036020">
    <property type="entry name" value="WW_dom_sf"/>
</dbReference>
<dbReference type="PANTHER" id="PTHR17616:SF8">
    <property type="entry name" value="TRANSCRIPTIONAL COACTIVATOR YORKIE"/>
    <property type="match status" value="1"/>
</dbReference>
<dbReference type="PANTHER" id="PTHR17616">
    <property type="entry name" value="YES-ASSOCIATED PROTEIN YAP1 FAMILY MEMBER"/>
    <property type="match status" value="1"/>
</dbReference>
<evidence type="ECO:0000256" key="8">
    <source>
        <dbReference type="ARBA" id="ARBA00022949"/>
    </source>
</evidence>
<evidence type="ECO:0000256" key="6">
    <source>
        <dbReference type="ARBA" id="ARBA00022553"/>
    </source>
</evidence>
<keyword evidence="6" id="KW-0597">Phosphoprotein</keyword>
<feature type="compositionally biased region" description="Low complexity" evidence="14">
    <location>
        <begin position="163"/>
        <end position="173"/>
    </location>
</feature>
<dbReference type="GO" id="GO:0035329">
    <property type="term" value="P:hippo signaling"/>
    <property type="evidence" value="ECO:0007669"/>
    <property type="project" value="TreeGrafter"/>
</dbReference>
<dbReference type="SUPFAM" id="SSF51045">
    <property type="entry name" value="WW domain"/>
    <property type="match status" value="2"/>
</dbReference>
<dbReference type="PROSITE" id="PS01159">
    <property type="entry name" value="WW_DOMAIN_1"/>
    <property type="match status" value="2"/>
</dbReference>
<dbReference type="GO" id="GO:0070161">
    <property type="term" value="C:anchoring junction"/>
    <property type="evidence" value="ECO:0007669"/>
    <property type="project" value="UniProtKB-SubCell"/>
</dbReference>
<feature type="compositionally biased region" description="Polar residues" evidence="14">
    <location>
        <begin position="92"/>
        <end position="105"/>
    </location>
</feature>
<evidence type="ECO:0000256" key="10">
    <source>
        <dbReference type="ARBA" id="ARBA00023159"/>
    </source>
</evidence>
<gene>
    <name evidence="16" type="ORF">MGAL_10B024445</name>
</gene>
<protein>
    <submittedName>
        <fullName evidence="16">Transcriptional coactivator YAP1</fullName>
    </submittedName>
</protein>
<dbReference type="EMBL" id="UYJE01001617">
    <property type="protein sequence ID" value="VDI03718.1"/>
    <property type="molecule type" value="Genomic_DNA"/>
</dbReference>
<dbReference type="InterPro" id="IPR053819">
    <property type="entry name" value="TEADIR3_omega_loop"/>
</dbReference>
<dbReference type="OrthoDB" id="3045089at2759"/>
<evidence type="ECO:0000256" key="7">
    <source>
        <dbReference type="ARBA" id="ARBA00022737"/>
    </source>
</evidence>
<dbReference type="PROSITE" id="PS50020">
    <property type="entry name" value="WW_DOMAIN_2"/>
    <property type="match status" value="2"/>
</dbReference>
<dbReference type="Proteomes" id="UP000596742">
    <property type="component" value="Unassembled WGS sequence"/>
</dbReference>
<feature type="region of interest" description="Disordered" evidence="14">
    <location>
        <begin position="1"/>
        <end position="136"/>
    </location>
</feature>
<comment type="caution">
    <text evidence="16">The sequence shown here is derived from an EMBL/GenBank/DDBJ whole genome shotgun (WGS) entry which is preliminary data.</text>
</comment>
<dbReference type="InterPro" id="IPR051583">
    <property type="entry name" value="YAP1"/>
</dbReference>
<dbReference type="GO" id="GO:0045944">
    <property type="term" value="P:positive regulation of transcription by RNA polymerase II"/>
    <property type="evidence" value="ECO:0007669"/>
    <property type="project" value="TreeGrafter"/>
</dbReference>
<keyword evidence="17" id="KW-1185">Reference proteome</keyword>
<feature type="compositionally biased region" description="Polar residues" evidence="14">
    <location>
        <begin position="58"/>
        <end position="78"/>
    </location>
</feature>
<evidence type="ECO:0000256" key="13">
    <source>
        <dbReference type="ARBA" id="ARBA00038057"/>
    </source>
</evidence>
<keyword evidence="7" id="KW-0677">Repeat</keyword>
<keyword evidence="9" id="KW-0805">Transcription regulation</keyword>
<dbReference type="InterPro" id="IPR001202">
    <property type="entry name" value="WW_dom"/>
</dbReference>
<evidence type="ECO:0000256" key="9">
    <source>
        <dbReference type="ARBA" id="ARBA00023015"/>
    </source>
</evidence>
<dbReference type="FunFam" id="2.20.70.10:FF:000012">
    <property type="entry name" value="transcriptional coactivator YAP1 isoform X2"/>
    <property type="match status" value="1"/>
</dbReference>
<accession>A0A8B6CGI9</accession>
<dbReference type="Gene3D" id="2.20.70.10">
    <property type="match status" value="2"/>
</dbReference>
<evidence type="ECO:0000256" key="12">
    <source>
        <dbReference type="ARBA" id="ARBA00023242"/>
    </source>
</evidence>
<dbReference type="GO" id="GO:0003713">
    <property type="term" value="F:transcription coactivator activity"/>
    <property type="evidence" value="ECO:0007669"/>
    <property type="project" value="TreeGrafter"/>
</dbReference>
<feature type="region of interest" description="Disordered" evidence="14">
    <location>
        <begin position="161"/>
        <end position="186"/>
    </location>
</feature>
<organism evidence="16 17">
    <name type="scientific">Mytilus galloprovincialis</name>
    <name type="common">Mediterranean mussel</name>
    <dbReference type="NCBI Taxonomy" id="29158"/>
    <lineage>
        <taxon>Eukaryota</taxon>
        <taxon>Metazoa</taxon>
        <taxon>Spiralia</taxon>
        <taxon>Lophotrochozoa</taxon>
        <taxon>Mollusca</taxon>
        <taxon>Bivalvia</taxon>
        <taxon>Autobranchia</taxon>
        <taxon>Pteriomorphia</taxon>
        <taxon>Mytilida</taxon>
        <taxon>Mytiloidea</taxon>
        <taxon>Mytilidae</taxon>
        <taxon>Mytilinae</taxon>
        <taxon>Mytilus</taxon>
    </lineage>
</organism>
<evidence type="ECO:0000256" key="14">
    <source>
        <dbReference type="SAM" id="MobiDB-lite"/>
    </source>
</evidence>
<dbReference type="Pfam" id="PF00397">
    <property type="entry name" value="WW"/>
    <property type="match status" value="2"/>
</dbReference>
<comment type="similarity">
    <text evidence="13">Belongs to the YAP1 family.</text>
</comment>
<keyword evidence="11" id="KW-0804">Transcription</keyword>
<dbReference type="SMART" id="SM00456">
    <property type="entry name" value="WW"/>
    <property type="match status" value="2"/>
</dbReference>
<evidence type="ECO:0000256" key="5">
    <source>
        <dbReference type="ARBA" id="ARBA00022491"/>
    </source>
</evidence>
<feature type="domain" description="WW" evidence="15">
    <location>
        <begin position="127"/>
        <end position="160"/>
    </location>
</feature>
<feature type="region of interest" description="Disordered" evidence="14">
    <location>
        <begin position="285"/>
        <end position="359"/>
    </location>
</feature>